<dbReference type="InterPro" id="IPR000683">
    <property type="entry name" value="Gfo/Idh/MocA-like_OxRdtase_N"/>
</dbReference>
<dbReference type="PANTHER" id="PTHR22604">
    <property type="entry name" value="OXIDOREDUCTASES"/>
    <property type="match status" value="1"/>
</dbReference>
<dbReference type="InterPro" id="IPR055170">
    <property type="entry name" value="GFO_IDH_MocA-like_dom"/>
</dbReference>
<dbReference type="SUPFAM" id="SSF51735">
    <property type="entry name" value="NAD(P)-binding Rossmann-fold domains"/>
    <property type="match status" value="1"/>
</dbReference>
<dbReference type="PANTHER" id="PTHR22604:SF105">
    <property type="entry name" value="TRANS-1,2-DIHYDROBENZENE-1,2-DIOL DEHYDROGENASE"/>
    <property type="match status" value="1"/>
</dbReference>
<dbReference type="GO" id="GO:0047837">
    <property type="term" value="F:D-xylose 1-dehydrogenase (NADP+) activity"/>
    <property type="evidence" value="ECO:0007669"/>
    <property type="project" value="UniProtKB-EC"/>
</dbReference>
<sequence>MSLLSFLQRSYRAIINPPDRGTKGDPVRFGLLGASTIAPLALIGPAKSHPEAIVAAVAARDRGHAVKYAQKHAIPIVHDTYEDLLDDKSIDAVYIALPNSLHYEWGLRSLHAGKHVLLEKPATSNAADAEKLFRHPLAAGPHAPVLLEAFHYQFHPAWQTFLNEVRQAGSVEAVDSRQTIPFGALAPEDIRFDFGLGGGCLMDVGTYALSAVRQVLDREPVQVVHATHQTLRTKPFRDELSTCQIDNSITASLSTSSGKVATITADIASTCEWPSCLPQSWRFNIPHVTIPMCQAVMEEVPLDALSEFKGAEHRMRRTVTIWNYLLPVVWHRIDISENHRIVSEGKDIKQWKETRFVKAYEWTDSEKDTGLYENWWTTWRCQLEEFVNRVKGREGSGVWVDAEESIAQMLAIDEIYRKVGLQIRPSSTYEHSL</sequence>
<evidence type="ECO:0000256" key="4">
    <source>
        <dbReference type="ARBA" id="ARBA00042988"/>
    </source>
</evidence>
<feature type="domain" description="GFO/IDH/MocA-like oxidoreductase" evidence="7">
    <location>
        <begin position="169"/>
        <end position="270"/>
    </location>
</feature>
<dbReference type="SUPFAM" id="SSF55347">
    <property type="entry name" value="Glyceraldehyde-3-phosphate dehydrogenase-like, C-terminal domain"/>
    <property type="match status" value="1"/>
</dbReference>
<proteinExistence type="inferred from homology"/>
<name>A0A3F3QG93_9EURO</name>
<evidence type="ECO:0000256" key="2">
    <source>
        <dbReference type="ARBA" id="ARBA00023002"/>
    </source>
</evidence>
<dbReference type="STRING" id="1341132.A0A3F3QG93"/>
<dbReference type="Gene3D" id="3.30.360.10">
    <property type="entry name" value="Dihydrodipicolinate Reductase, domain 2"/>
    <property type="match status" value="1"/>
</dbReference>
<protein>
    <recommendedName>
        <fullName evidence="3">D-xylose 1-dehydrogenase (NADP(+), D-xylono-1,5-lactone-forming)</fullName>
        <ecNumber evidence="3">1.1.1.179</ecNumber>
    </recommendedName>
    <alternativeName>
        <fullName evidence="4">D-xylose-NADP dehydrogenase</fullName>
    </alternativeName>
</protein>
<dbReference type="InterPro" id="IPR050984">
    <property type="entry name" value="Gfo/Idh/MocA_domain"/>
</dbReference>
<organism evidence="8 9">
    <name type="scientific">Aspergillus welwitschiae</name>
    <dbReference type="NCBI Taxonomy" id="1341132"/>
    <lineage>
        <taxon>Eukaryota</taxon>
        <taxon>Fungi</taxon>
        <taxon>Dikarya</taxon>
        <taxon>Ascomycota</taxon>
        <taxon>Pezizomycotina</taxon>
        <taxon>Eurotiomycetes</taxon>
        <taxon>Eurotiomycetidae</taxon>
        <taxon>Eurotiales</taxon>
        <taxon>Aspergillaceae</taxon>
        <taxon>Aspergillus</taxon>
        <taxon>Aspergillus subgen. Circumdati</taxon>
    </lineage>
</organism>
<dbReference type="Pfam" id="PF01408">
    <property type="entry name" value="GFO_IDH_MocA"/>
    <property type="match status" value="1"/>
</dbReference>
<dbReference type="EMBL" id="KZ852034">
    <property type="protein sequence ID" value="RDH38288.1"/>
    <property type="molecule type" value="Genomic_DNA"/>
</dbReference>
<evidence type="ECO:0000256" key="1">
    <source>
        <dbReference type="ARBA" id="ARBA00010928"/>
    </source>
</evidence>
<dbReference type="RefSeq" id="XP_026631310.1">
    <property type="nucleotide sequence ID" value="XM_026770561.1"/>
</dbReference>
<keyword evidence="9" id="KW-1185">Reference proteome</keyword>
<evidence type="ECO:0000259" key="7">
    <source>
        <dbReference type="Pfam" id="PF22725"/>
    </source>
</evidence>
<dbReference type="GeneID" id="38138917"/>
<reference evidence="8 9" key="1">
    <citation type="submission" date="2018-07" db="EMBL/GenBank/DDBJ databases">
        <title>The genomes of Aspergillus section Nigri reveals drivers in fungal speciation.</title>
        <authorList>
            <consortium name="DOE Joint Genome Institute"/>
            <person name="Vesth T.C."/>
            <person name="Nybo J."/>
            <person name="Theobald S."/>
            <person name="Brandl J."/>
            <person name="Frisvad J.C."/>
            <person name="Nielsen K.F."/>
            <person name="Lyhne E.K."/>
            <person name="Kogle M.E."/>
            <person name="Kuo A."/>
            <person name="Riley R."/>
            <person name="Clum A."/>
            <person name="Nolan M."/>
            <person name="Lipzen A."/>
            <person name="Salamov A."/>
            <person name="Henrissat B."/>
            <person name="Wiebenga A."/>
            <person name="De vries R.P."/>
            <person name="Grigoriev I.V."/>
            <person name="Mortensen U.H."/>
            <person name="Andersen M.R."/>
            <person name="Baker S.E."/>
        </authorList>
    </citation>
    <scope>NUCLEOTIDE SEQUENCE [LARGE SCALE GENOMIC DNA]</scope>
    <source>
        <strain evidence="8 9">CBS 139.54b</strain>
    </source>
</reference>
<feature type="domain" description="Gfo/Idh/MocA-like oxidoreductase N-terminal" evidence="6">
    <location>
        <begin position="28"/>
        <end position="134"/>
    </location>
</feature>
<evidence type="ECO:0000256" key="5">
    <source>
        <dbReference type="ARBA" id="ARBA00049233"/>
    </source>
</evidence>
<evidence type="ECO:0000259" key="6">
    <source>
        <dbReference type="Pfam" id="PF01408"/>
    </source>
</evidence>
<evidence type="ECO:0000256" key="3">
    <source>
        <dbReference type="ARBA" id="ARBA00038984"/>
    </source>
</evidence>
<dbReference type="Proteomes" id="UP000253729">
    <property type="component" value="Unassembled WGS sequence"/>
</dbReference>
<dbReference type="EC" id="1.1.1.179" evidence="3"/>
<dbReference type="GO" id="GO:0000166">
    <property type="term" value="F:nucleotide binding"/>
    <property type="evidence" value="ECO:0007669"/>
    <property type="project" value="InterPro"/>
</dbReference>
<evidence type="ECO:0000313" key="9">
    <source>
        <dbReference type="Proteomes" id="UP000253729"/>
    </source>
</evidence>
<comment type="similarity">
    <text evidence="1">Belongs to the Gfo/Idh/MocA family.</text>
</comment>
<evidence type="ECO:0000313" key="8">
    <source>
        <dbReference type="EMBL" id="RDH38288.1"/>
    </source>
</evidence>
<dbReference type="Gene3D" id="3.40.50.720">
    <property type="entry name" value="NAD(P)-binding Rossmann-like Domain"/>
    <property type="match status" value="1"/>
</dbReference>
<comment type="catalytic activity">
    <reaction evidence="5">
        <text>D-xylose + NADP(+) = D-xylono-1,5-lactone + NADPH + H(+)</text>
        <dbReference type="Rhea" id="RHEA:22000"/>
        <dbReference type="ChEBI" id="CHEBI:15378"/>
        <dbReference type="ChEBI" id="CHEBI:15867"/>
        <dbReference type="ChEBI" id="CHEBI:53455"/>
        <dbReference type="ChEBI" id="CHEBI:57783"/>
        <dbReference type="ChEBI" id="CHEBI:58349"/>
        <dbReference type="EC" id="1.1.1.179"/>
    </reaction>
</comment>
<dbReference type="Pfam" id="PF22725">
    <property type="entry name" value="GFO_IDH_MocA_C3"/>
    <property type="match status" value="1"/>
</dbReference>
<dbReference type="InterPro" id="IPR036291">
    <property type="entry name" value="NAD(P)-bd_dom_sf"/>
</dbReference>
<keyword evidence="2" id="KW-0560">Oxidoreductase</keyword>
<gene>
    <name evidence="8" type="ORF">BDQ94DRAFT_166480</name>
</gene>
<dbReference type="AlphaFoldDB" id="A0A3F3QG93"/>
<accession>A0A3F3QG93</accession>